<sequence length="56" mass="6738">MRCWEWSKFKDSGVMLARLVAGKIYTKRGIRKKYNESKKGVRRYKVPILDWLGGWF</sequence>
<name>A0A540MFW5_MALBA</name>
<reference evidence="1 2" key="1">
    <citation type="journal article" date="2019" name="G3 (Bethesda)">
        <title>Sequencing of a Wild Apple (Malus baccata) Genome Unravels the Differences Between Cultivated and Wild Apple Species Regarding Disease Resistance and Cold Tolerance.</title>
        <authorList>
            <person name="Chen X."/>
        </authorList>
    </citation>
    <scope>NUCLEOTIDE SEQUENCE [LARGE SCALE GENOMIC DNA]</scope>
    <source>
        <strain evidence="2">cv. Shandingzi</strain>
        <tissue evidence="1">Leaves</tissue>
    </source>
</reference>
<gene>
    <name evidence="1" type="ORF">C1H46_016798</name>
</gene>
<dbReference type="Proteomes" id="UP000315295">
    <property type="component" value="Unassembled WGS sequence"/>
</dbReference>
<evidence type="ECO:0000313" key="2">
    <source>
        <dbReference type="Proteomes" id="UP000315295"/>
    </source>
</evidence>
<protein>
    <submittedName>
        <fullName evidence="1">Uncharacterized protein</fullName>
    </submittedName>
</protein>
<keyword evidence="2" id="KW-1185">Reference proteome</keyword>
<accession>A0A540MFW5</accession>
<organism evidence="1 2">
    <name type="scientific">Malus baccata</name>
    <name type="common">Siberian crab apple</name>
    <name type="synonym">Pyrus baccata</name>
    <dbReference type="NCBI Taxonomy" id="106549"/>
    <lineage>
        <taxon>Eukaryota</taxon>
        <taxon>Viridiplantae</taxon>
        <taxon>Streptophyta</taxon>
        <taxon>Embryophyta</taxon>
        <taxon>Tracheophyta</taxon>
        <taxon>Spermatophyta</taxon>
        <taxon>Magnoliopsida</taxon>
        <taxon>eudicotyledons</taxon>
        <taxon>Gunneridae</taxon>
        <taxon>Pentapetalae</taxon>
        <taxon>rosids</taxon>
        <taxon>fabids</taxon>
        <taxon>Rosales</taxon>
        <taxon>Rosaceae</taxon>
        <taxon>Amygdaloideae</taxon>
        <taxon>Maleae</taxon>
        <taxon>Malus</taxon>
    </lineage>
</organism>
<comment type="caution">
    <text evidence="1">The sequence shown here is derived from an EMBL/GenBank/DDBJ whole genome shotgun (WGS) entry which is preliminary data.</text>
</comment>
<proteinExistence type="predicted"/>
<evidence type="ECO:0000313" key="1">
    <source>
        <dbReference type="EMBL" id="TQD97624.1"/>
    </source>
</evidence>
<dbReference type="EMBL" id="VIEB01000268">
    <property type="protein sequence ID" value="TQD97624.1"/>
    <property type="molecule type" value="Genomic_DNA"/>
</dbReference>
<dbReference type="AlphaFoldDB" id="A0A540MFW5"/>